<evidence type="ECO:0000256" key="1">
    <source>
        <dbReference type="SAM" id="SignalP"/>
    </source>
</evidence>
<dbReference type="InterPro" id="IPR052179">
    <property type="entry name" value="DD-CPase-like"/>
</dbReference>
<dbReference type="Pfam" id="PF02557">
    <property type="entry name" value="VanY"/>
    <property type="match status" value="1"/>
</dbReference>
<feature type="domain" description="D-alanyl-D-alanine carboxypeptidase-like core" evidence="2">
    <location>
        <begin position="82"/>
        <end position="221"/>
    </location>
</feature>
<keyword evidence="3" id="KW-0378">Hydrolase</keyword>
<evidence type="ECO:0000313" key="3">
    <source>
        <dbReference type="EMBL" id="KRK45098.1"/>
    </source>
</evidence>
<dbReference type="OrthoDB" id="9792074at2"/>
<dbReference type="InterPro" id="IPR003709">
    <property type="entry name" value="VanY-like_core_dom"/>
</dbReference>
<feature type="chain" id="PRO_5006405268" evidence="1">
    <location>
        <begin position="30"/>
        <end position="247"/>
    </location>
</feature>
<proteinExistence type="predicted"/>
<dbReference type="PANTHER" id="PTHR34385:SF1">
    <property type="entry name" value="PEPTIDOGLYCAN L-ALANYL-D-GLUTAMATE ENDOPEPTIDASE CWLK"/>
    <property type="match status" value="1"/>
</dbReference>
<evidence type="ECO:0000259" key="2">
    <source>
        <dbReference type="Pfam" id="PF02557"/>
    </source>
</evidence>
<keyword evidence="4" id="KW-1185">Reference proteome</keyword>
<dbReference type="InterPro" id="IPR009045">
    <property type="entry name" value="Zn_M74/Hedgehog-like"/>
</dbReference>
<dbReference type="InterPro" id="IPR058193">
    <property type="entry name" value="VanY/YodJ_core_dom"/>
</dbReference>
<sequence>MRRVLIRKKWMVVTLAMCILFLGACGKKADTTSTHQESKVVKKSELPKNVKSNDWNLVLVNSDHKLKQELDFKQVTDGSIVINTKIESALNEFVAAASKAGYKASLVSGYRSISYQKEVYADSIQSYENSEKSVSEAEKLTKEYVAAPGSSEHHTGLAVDIMSSNWYAQHGDLDNSSEKDKGQKWLMDHAVDYGFILRFPKNKEKSTKIDYETWHFRYVGKDNAKYIVKHNLSLEEYITLLNKEGKK</sequence>
<keyword evidence="3" id="KW-0645">Protease</keyword>
<dbReference type="STRING" id="1423719.FC66_GL000535"/>
<name>A0A0R1HPP7_9LACO</name>
<evidence type="ECO:0000313" key="4">
    <source>
        <dbReference type="Proteomes" id="UP000051450"/>
    </source>
</evidence>
<gene>
    <name evidence="3" type="ORF">FC66_GL000535</name>
</gene>
<dbReference type="GO" id="GO:0004180">
    <property type="term" value="F:carboxypeptidase activity"/>
    <property type="evidence" value="ECO:0007669"/>
    <property type="project" value="UniProtKB-KW"/>
</dbReference>
<dbReference type="Proteomes" id="UP000051450">
    <property type="component" value="Unassembled WGS sequence"/>
</dbReference>
<dbReference type="AlphaFoldDB" id="A0A0R1HPP7"/>
<dbReference type="SUPFAM" id="SSF55166">
    <property type="entry name" value="Hedgehog/DD-peptidase"/>
    <property type="match status" value="1"/>
</dbReference>
<reference evidence="3 4" key="1">
    <citation type="journal article" date="2015" name="Genome Announc.">
        <title>Expanding the biotechnology potential of lactobacilli through comparative genomics of 213 strains and associated genera.</title>
        <authorList>
            <person name="Sun Z."/>
            <person name="Harris H.M."/>
            <person name="McCann A."/>
            <person name="Guo C."/>
            <person name="Argimon S."/>
            <person name="Zhang W."/>
            <person name="Yang X."/>
            <person name="Jeffery I.B."/>
            <person name="Cooney J.C."/>
            <person name="Kagawa T.F."/>
            <person name="Liu W."/>
            <person name="Song Y."/>
            <person name="Salvetti E."/>
            <person name="Wrobel A."/>
            <person name="Rasinkangas P."/>
            <person name="Parkhill J."/>
            <person name="Rea M.C."/>
            <person name="O'Sullivan O."/>
            <person name="Ritari J."/>
            <person name="Douillard F.P."/>
            <person name="Paul Ross R."/>
            <person name="Yang R."/>
            <person name="Briner A.E."/>
            <person name="Felis G.E."/>
            <person name="de Vos W.M."/>
            <person name="Barrangou R."/>
            <person name="Klaenhammer T.R."/>
            <person name="Caufield P.W."/>
            <person name="Cui Y."/>
            <person name="Zhang H."/>
            <person name="O'Toole P.W."/>
        </authorList>
    </citation>
    <scope>NUCLEOTIDE SEQUENCE [LARGE SCALE GENOMIC DNA]</scope>
    <source>
        <strain evidence="3 4">DSM 15638</strain>
    </source>
</reference>
<accession>A0A0R1HPP7</accession>
<dbReference type="CDD" id="cd14852">
    <property type="entry name" value="LD-carboxypeptidase"/>
    <property type="match status" value="1"/>
</dbReference>
<dbReference type="EMBL" id="AZDI01000016">
    <property type="protein sequence ID" value="KRK45098.1"/>
    <property type="molecule type" value="Genomic_DNA"/>
</dbReference>
<feature type="signal peptide" evidence="1">
    <location>
        <begin position="1"/>
        <end position="29"/>
    </location>
</feature>
<dbReference type="PANTHER" id="PTHR34385">
    <property type="entry name" value="D-ALANYL-D-ALANINE CARBOXYPEPTIDASE"/>
    <property type="match status" value="1"/>
</dbReference>
<comment type="caution">
    <text evidence="3">The sequence shown here is derived from an EMBL/GenBank/DDBJ whole genome shotgun (WGS) entry which is preliminary data.</text>
</comment>
<protein>
    <submittedName>
        <fullName evidence="3">Serine-type D-Ala-D-Ala carboxypeptidase</fullName>
    </submittedName>
</protein>
<keyword evidence="3" id="KW-0121">Carboxypeptidase</keyword>
<dbReference type="Gene3D" id="3.30.1380.10">
    <property type="match status" value="1"/>
</dbReference>
<dbReference type="PROSITE" id="PS51257">
    <property type="entry name" value="PROKAR_LIPOPROTEIN"/>
    <property type="match status" value="1"/>
</dbReference>
<dbReference type="GO" id="GO:0006508">
    <property type="term" value="P:proteolysis"/>
    <property type="evidence" value="ECO:0007669"/>
    <property type="project" value="InterPro"/>
</dbReference>
<keyword evidence="1" id="KW-0732">Signal</keyword>
<organism evidence="3 4">
    <name type="scientific">Dellaglioa algida DSM 15638</name>
    <dbReference type="NCBI Taxonomy" id="1423719"/>
    <lineage>
        <taxon>Bacteria</taxon>
        <taxon>Bacillati</taxon>
        <taxon>Bacillota</taxon>
        <taxon>Bacilli</taxon>
        <taxon>Lactobacillales</taxon>
        <taxon>Lactobacillaceae</taxon>
        <taxon>Dellaglioa</taxon>
    </lineage>
</organism>
<dbReference type="PATRIC" id="fig|1423719.4.peg.543"/>